<accession>A0ABN2U0J0</accession>
<feature type="region of interest" description="Disordered" evidence="3">
    <location>
        <begin position="121"/>
        <end position="143"/>
    </location>
</feature>
<feature type="compositionally biased region" description="Low complexity" evidence="3">
    <location>
        <begin position="56"/>
        <end position="70"/>
    </location>
</feature>
<feature type="domain" description="N-acetylmuramoyl-L-alanine amidase" evidence="4">
    <location>
        <begin position="208"/>
        <end position="369"/>
    </location>
</feature>
<gene>
    <name evidence="6" type="ORF">GCM10009740_14610</name>
</gene>
<dbReference type="Gene3D" id="2.130.10.130">
    <property type="entry name" value="Integrin alpha, N-terminal"/>
    <property type="match status" value="1"/>
</dbReference>
<dbReference type="Proteomes" id="UP001501285">
    <property type="component" value="Unassembled WGS sequence"/>
</dbReference>
<evidence type="ECO:0000259" key="5">
    <source>
        <dbReference type="SMART" id="SM00701"/>
    </source>
</evidence>
<evidence type="ECO:0008006" key="8">
    <source>
        <dbReference type="Google" id="ProtNLM"/>
    </source>
</evidence>
<comment type="caution">
    <text evidence="6">The sequence shown here is derived from an EMBL/GenBank/DDBJ whole genome shotgun (WGS) entry which is preliminary data.</text>
</comment>
<dbReference type="CDD" id="cd06583">
    <property type="entry name" value="PGRP"/>
    <property type="match status" value="1"/>
</dbReference>
<dbReference type="InterPro" id="IPR036505">
    <property type="entry name" value="Amidase/PGRP_sf"/>
</dbReference>
<dbReference type="SUPFAM" id="SSF69318">
    <property type="entry name" value="Integrin alpha N-terminal domain"/>
    <property type="match status" value="1"/>
</dbReference>
<evidence type="ECO:0000313" key="6">
    <source>
        <dbReference type="EMBL" id="GAA2025957.1"/>
    </source>
</evidence>
<dbReference type="PANTHER" id="PTHR11022:SF41">
    <property type="entry name" value="PEPTIDOGLYCAN-RECOGNITION PROTEIN LC-RELATED"/>
    <property type="match status" value="1"/>
</dbReference>
<feature type="region of interest" description="Disordered" evidence="3">
    <location>
        <begin position="50"/>
        <end position="70"/>
    </location>
</feature>
<dbReference type="InterPro" id="IPR013486">
    <property type="entry name" value="SpoIID/LytB"/>
</dbReference>
<feature type="domain" description="Peptidoglycan recognition protein family" evidence="5">
    <location>
        <begin position="194"/>
        <end position="342"/>
    </location>
</feature>
<dbReference type="InterPro" id="IPR013693">
    <property type="entry name" value="SpoIID/LytB_N"/>
</dbReference>
<evidence type="ECO:0000313" key="7">
    <source>
        <dbReference type="Proteomes" id="UP001501285"/>
    </source>
</evidence>
<comment type="similarity">
    <text evidence="1">Belongs to the N-acetylmuramoyl-L-alanine amidase 2 family.</text>
</comment>
<dbReference type="SUPFAM" id="SSF55846">
    <property type="entry name" value="N-acetylmuramoyl-L-alanine amidase-like"/>
    <property type="match status" value="1"/>
</dbReference>
<dbReference type="Gene3D" id="3.40.80.10">
    <property type="entry name" value="Peptidoglycan recognition protein-like"/>
    <property type="match status" value="1"/>
</dbReference>
<dbReference type="Pfam" id="PF13517">
    <property type="entry name" value="FG-GAP_3"/>
    <property type="match status" value="1"/>
</dbReference>
<dbReference type="NCBIfam" id="TIGR02669">
    <property type="entry name" value="SpoIID_LytB"/>
    <property type="match status" value="1"/>
</dbReference>
<dbReference type="Pfam" id="PF08486">
    <property type="entry name" value="SpoIID"/>
    <property type="match status" value="1"/>
</dbReference>
<reference evidence="6 7" key="1">
    <citation type="journal article" date="2019" name="Int. J. Syst. Evol. Microbiol.">
        <title>The Global Catalogue of Microorganisms (GCM) 10K type strain sequencing project: providing services to taxonomists for standard genome sequencing and annotation.</title>
        <authorList>
            <consortium name="The Broad Institute Genomics Platform"/>
            <consortium name="The Broad Institute Genome Sequencing Center for Infectious Disease"/>
            <person name="Wu L."/>
            <person name="Ma J."/>
        </authorList>
    </citation>
    <scope>NUCLEOTIDE SEQUENCE [LARGE SCALE GENOMIC DNA]</scope>
    <source>
        <strain evidence="6 7">JCM 14283</strain>
    </source>
</reference>
<evidence type="ECO:0000259" key="4">
    <source>
        <dbReference type="SMART" id="SM00644"/>
    </source>
</evidence>
<dbReference type="Pfam" id="PF01510">
    <property type="entry name" value="Amidase_2"/>
    <property type="match status" value="1"/>
</dbReference>
<evidence type="ECO:0000256" key="2">
    <source>
        <dbReference type="ARBA" id="ARBA00022729"/>
    </source>
</evidence>
<evidence type="ECO:0000256" key="3">
    <source>
        <dbReference type="SAM" id="MobiDB-lite"/>
    </source>
</evidence>
<dbReference type="InterPro" id="IPR028994">
    <property type="entry name" value="Integrin_alpha_N"/>
</dbReference>
<proteinExistence type="inferred from homology"/>
<keyword evidence="7" id="KW-1185">Reference proteome</keyword>
<name>A0ABN2U0J0_9MICO</name>
<evidence type="ECO:0000256" key="1">
    <source>
        <dbReference type="ARBA" id="ARBA00007553"/>
    </source>
</evidence>
<protein>
    <recommendedName>
        <fullName evidence="8">Peptidoglycan recognition protein family domain-containing protein</fullName>
    </recommendedName>
</protein>
<dbReference type="SMART" id="SM00701">
    <property type="entry name" value="PGRP"/>
    <property type="match status" value="1"/>
</dbReference>
<dbReference type="InterPro" id="IPR006619">
    <property type="entry name" value="PGRP_domain_met/bac"/>
</dbReference>
<organism evidence="6 7">
    <name type="scientific">Terrabacter terrae</name>
    <dbReference type="NCBI Taxonomy" id="318434"/>
    <lineage>
        <taxon>Bacteria</taxon>
        <taxon>Bacillati</taxon>
        <taxon>Actinomycetota</taxon>
        <taxon>Actinomycetes</taxon>
        <taxon>Micrococcales</taxon>
        <taxon>Intrasporangiaceae</taxon>
        <taxon>Terrabacter</taxon>
    </lineage>
</organism>
<keyword evidence="2" id="KW-0732">Signal</keyword>
<dbReference type="InterPro" id="IPR013517">
    <property type="entry name" value="FG-GAP"/>
</dbReference>
<dbReference type="SMART" id="SM00644">
    <property type="entry name" value="Ami_2"/>
    <property type="match status" value="1"/>
</dbReference>
<sequence>MPDFKRLPTLLAAVGLAGAFIALPTVPVAAKAVPVAPKLHRIAVPSVPVAQQRTVADSAPGATASPGAAPRRVVASLTSVGTSFDVAGVTFAGTLPAGATVEARTRTAAGWSPWLELEVEDDAPDDGSADARGARHGTEPITAAGGTGLEVRVASSGTAAPSGLTATLIDAGSSPADGQLGTPAGSAVAAVRTPTIITRAQWGADESMKPCTPEKLSGYKGAVVHHTVNANDYTQAQAASLVRGIYAYHTQSLAWCDIGYQFLVDRFGKIYEGRSGSITSFVQGAQTGGFNTETVGVSVIGDHRTVPFSAATRSSVAAVIAWLADRANFNPATTATFTSSGNSKYPAGTKVIKSRISGHRDYGDTECPGNAGYAQVPSIRSSAASTWSIGRQPFTAMSPSPVLETFGRPAGTSFTLAGRGSGHGRGMSQYGAYGAARAGLTAARIAGFYYPGTTLAAQGNPQLRTYLSELGAGGTTVTKQAGLTFDDGRSTRELGGSPSQWRIVPDGGGLTLQWRSGTTWVSSGYWKAWKSAPLVLSRPSTGVLRVVLPSGLQRDYAGSMTTRVWGTGARSVNTTDAESHTRAVVPNEMPPSWPAAALQAQAIAARSYAAYARSHPLSAYYDTCDSSSCQVYRGIADYDAAGTLRTARLDSRSTAATSATAGSVVRFNGSPALTEFGASNGGRTVGSSLPYQVAKVDPYDGVAVAGNPSAWTGSLAVARIEAAYPSVGTLSSLSVLDRTGGGDWGGRITSVRVTGSAGSVTVSADAFRSTMGLRSTWWTVTSAPATSTRVLPRDLTADSLGDALTPSGGGVAALAYSGNRSFALKTLASSGFSGTTLLTGVGPFDSDNIGDVVARRSDGTLWMWSGSANGVLNRAPVRIGSGWGGANLLVPVGDLSGDGHTDFLARNTSGGLVLYLGSGAGTITGLRQVGSGWNIFSHITAGDFDGDGRTDVAAVRSSDGRLVFYAGLGGGSLAAGQLIGSTDWRPYSELKCVGDLTGDGRHDLLVRRASDGALFIEPVTGRFVVGTALPAGTHAWTTRLGQ</sequence>
<dbReference type="RefSeq" id="WP_343989485.1">
    <property type="nucleotide sequence ID" value="NZ_BAAANB010000003.1"/>
</dbReference>
<dbReference type="InterPro" id="IPR002502">
    <property type="entry name" value="Amidase_domain"/>
</dbReference>
<dbReference type="InterPro" id="IPR015510">
    <property type="entry name" value="PGRP"/>
</dbReference>
<dbReference type="PANTHER" id="PTHR11022">
    <property type="entry name" value="PEPTIDOGLYCAN RECOGNITION PROTEIN"/>
    <property type="match status" value="1"/>
</dbReference>
<dbReference type="EMBL" id="BAAANB010000003">
    <property type="protein sequence ID" value="GAA2025957.1"/>
    <property type="molecule type" value="Genomic_DNA"/>
</dbReference>